<keyword evidence="1" id="KW-0732">Signal</keyword>
<comment type="caution">
    <text evidence="2">The sequence shown here is derived from an EMBL/GenBank/DDBJ whole genome shotgun (WGS) entry which is preliminary data.</text>
</comment>
<name>A0ABM9FAX2_9ENTR</name>
<evidence type="ECO:0000256" key="1">
    <source>
        <dbReference type="SAM" id="SignalP"/>
    </source>
</evidence>
<sequence length="78" mass="7812">MKNIKIATAAAVLSALSFGVFAAEPATPSASTPATQQIGITSAHDVEAGSNIAPGSQSTGHSMDDAFNVHTLVAGEWS</sequence>
<accession>A0ABM9FAX2</accession>
<feature type="chain" id="PRO_5045433504" description="Secreted protein" evidence="1">
    <location>
        <begin position="23"/>
        <end position="78"/>
    </location>
</feature>
<feature type="signal peptide" evidence="1">
    <location>
        <begin position="1"/>
        <end position="22"/>
    </location>
</feature>
<evidence type="ECO:0000313" key="3">
    <source>
        <dbReference type="Proteomes" id="UP001152651"/>
    </source>
</evidence>
<reference evidence="2" key="1">
    <citation type="submission" date="2022-05" db="EMBL/GenBank/DDBJ databases">
        <authorList>
            <person name="Blom J."/>
        </authorList>
    </citation>
    <scope>NUCLEOTIDE SEQUENCE</scope>
    <source>
        <strain evidence="2">Type strain: CPO20170097</strain>
    </source>
</reference>
<protein>
    <recommendedName>
        <fullName evidence="4">Secreted protein</fullName>
    </recommendedName>
</protein>
<gene>
    <name evidence="2" type="ORF">FBBNIHIM_12955</name>
</gene>
<keyword evidence="3" id="KW-1185">Reference proteome</keyword>
<dbReference type="EMBL" id="CALSBS010000010">
    <property type="protein sequence ID" value="CAH6660028.1"/>
    <property type="molecule type" value="Genomic_DNA"/>
</dbReference>
<dbReference type="Proteomes" id="UP001152651">
    <property type="component" value="Unassembled WGS sequence"/>
</dbReference>
<proteinExistence type="predicted"/>
<evidence type="ECO:0008006" key="4">
    <source>
        <dbReference type="Google" id="ProtNLM"/>
    </source>
</evidence>
<dbReference type="RefSeq" id="WP_253898130.1">
    <property type="nucleotide sequence ID" value="NZ_CALSBS010000010.1"/>
</dbReference>
<evidence type="ECO:0000313" key="2">
    <source>
        <dbReference type="EMBL" id="CAH6660028.1"/>
    </source>
</evidence>
<organism evidence="2 3">
    <name type="scientific">Pseudocitrobacter vendiensis</name>
    <dbReference type="NCBI Taxonomy" id="2488306"/>
    <lineage>
        <taxon>Bacteria</taxon>
        <taxon>Pseudomonadati</taxon>
        <taxon>Pseudomonadota</taxon>
        <taxon>Gammaproteobacteria</taxon>
        <taxon>Enterobacterales</taxon>
        <taxon>Enterobacteriaceae</taxon>
        <taxon>Pseudocitrobacter</taxon>
    </lineage>
</organism>